<keyword evidence="8 13" id="KW-0479">Metal-binding</keyword>
<keyword evidence="18" id="KW-1185">Reference proteome</keyword>
<comment type="function">
    <text evidence="2 13">Lignin degradation and detoxification of lignin-derived products.</text>
</comment>
<keyword evidence="9 13" id="KW-0677">Repeat</keyword>
<comment type="cofactor">
    <cofactor evidence="13">
        <name>Cu cation</name>
        <dbReference type="ChEBI" id="CHEBI:23378"/>
    </cofactor>
    <text evidence="13">Binds 4 Cu cations per monomer.</text>
</comment>
<comment type="caution">
    <text evidence="17">The sequence shown here is derived from an EMBL/GenBank/DDBJ whole genome shotgun (WGS) entry which is preliminary data.</text>
</comment>
<dbReference type="InterPro" id="IPR011707">
    <property type="entry name" value="Cu-oxidase-like_N"/>
</dbReference>
<evidence type="ECO:0000313" key="17">
    <source>
        <dbReference type="EMBL" id="KAG6493936.1"/>
    </source>
</evidence>
<feature type="domain" description="Plastocyanin-like" evidence="15">
    <location>
        <begin position="430"/>
        <end position="539"/>
    </location>
</feature>
<protein>
    <recommendedName>
        <fullName evidence="5 13">Laccase</fullName>
        <ecNumber evidence="5 13">1.10.3.2</ecNumber>
    </recommendedName>
    <alternativeName>
        <fullName evidence="13">Benzenediol:oxygen oxidoreductase</fullName>
    </alternativeName>
    <alternativeName>
        <fullName evidence="13">Diphenol oxidase</fullName>
    </alternativeName>
    <alternativeName>
        <fullName evidence="13">Urishiol oxidase</fullName>
    </alternativeName>
</protein>
<evidence type="ECO:0000256" key="6">
    <source>
        <dbReference type="ARBA" id="ARBA00022523"/>
    </source>
</evidence>
<reference evidence="17 18" key="1">
    <citation type="submission" date="2020-08" db="EMBL/GenBank/DDBJ databases">
        <title>Plant Genome Project.</title>
        <authorList>
            <person name="Zhang R.-G."/>
        </authorList>
    </citation>
    <scope>NUCLEOTIDE SEQUENCE [LARGE SCALE GENOMIC DNA]</scope>
    <source>
        <tissue evidence="17">Rhizome</tissue>
    </source>
</reference>
<evidence type="ECO:0000256" key="13">
    <source>
        <dbReference type="RuleBase" id="RU361119"/>
    </source>
</evidence>
<evidence type="ECO:0000256" key="10">
    <source>
        <dbReference type="ARBA" id="ARBA00023002"/>
    </source>
</evidence>
<dbReference type="GO" id="GO:0052716">
    <property type="term" value="F:hydroquinone:oxygen oxidoreductase activity"/>
    <property type="evidence" value="ECO:0007669"/>
    <property type="project" value="UniProtKB-EC"/>
</dbReference>
<evidence type="ECO:0000256" key="4">
    <source>
        <dbReference type="ARBA" id="ARBA00010609"/>
    </source>
</evidence>
<dbReference type="InterPro" id="IPR045087">
    <property type="entry name" value="Cu-oxidase_fam"/>
</dbReference>
<dbReference type="CDD" id="cd13849">
    <property type="entry name" value="CuRO_1_LCC_plant"/>
    <property type="match status" value="1"/>
</dbReference>
<keyword evidence="11 13" id="KW-0186">Copper</keyword>
<dbReference type="Pfam" id="PF07732">
    <property type="entry name" value="Cu-oxidase_3"/>
    <property type="match status" value="1"/>
</dbReference>
<evidence type="ECO:0000256" key="5">
    <source>
        <dbReference type="ARBA" id="ARBA00012297"/>
    </source>
</evidence>
<dbReference type="NCBIfam" id="TIGR03389">
    <property type="entry name" value="laccase"/>
    <property type="match status" value="1"/>
</dbReference>
<keyword evidence="6 13" id="KW-0052">Apoplast</keyword>
<evidence type="ECO:0000256" key="11">
    <source>
        <dbReference type="ARBA" id="ARBA00023008"/>
    </source>
</evidence>
<dbReference type="Pfam" id="PF07731">
    <property type="entry name" value="Cu-oxidase_2"/>
    <property type="match status" value="1"/>
</dbReference>
<dbReference type="InterPro" id="IPR017761">
    <property type="entry name" value="Laccase"/>
</dbReference>
<evidence type="ECO:0000256" key="1">
    <source>
        <dbReference type="ARBA" id="ARBA00000349"/>
    </source>
</evidence>
<evidence type="ECO:0000313" key="18">
    <source>
        <dbReference type="Proteomes" id="UP000734854"/>
    </source>
</evidence>
<evidence type="ECO:0000256" key="7">
    <source>
        <dbReference type="ARBA" id="ARBA00022525"/>
    </source>
</evidence>
<dbReference type="InterPro" id="IPR001117">
    <property type="entry name" value="Cu-oxidase_2nd"/>
</dbReference>
<keyword evidence="12 13" id="KW-0439">Lignin degradation</keyword>
<dbReference type="EC" id="1.10.3.2" evidence="5 13"/>
<dbReference type="Pfam" id="PF00394">
    <property type="entry name" value="Cu-oxidase"/>
    <property type="match status" value="1"/>
</dbReference>
<evidence type="ECO:0000256" key="2">
    <source>
        <dbReference type="ARBA" id="ARBA00002075"/>
    </source>
</evidence>
<evidence type="ECO:0000259" key="15">
    <source>
        <dbReference type="Pfam" id="PF07731"/>
    </source>
</evidence>
<evidence type="ECO:0000256" key="3">
    <source>
        <dbReference type="ARBA" id="ARBA00004271"/>
    </source>
</evidence>
<evidence type="ECO:0000256" key="12">
    <source>
        <dbReference type="ARBA" id="ARBA00023185"/>
    </source>
</evidence>
<keyword evidence="10 13" id="KW-0560">Oxidoreductase</keyword>
<name>A0A8J5KN28_ZINOF</name>
<comment type="similarity">
    <text evidence="4 13">Belongs to the multicopper oxidase family.</text>
</comment>
<dbReference type="Proteomes" id="UP000734854">
    <property type="component" value="Unassembled WGS sequence"/>
</dbReference>
<dbReference type="InterPro" id="IPR034288">
    <property type="entry name" value="CuRO_1_LCC"/>
</dbReference>
<accession>A0A8J5KN28</accession>
<evidence type="ECO:0000259" key="14">
    <source>
        <dbReference type="Pfam" id="PF00394"/>
    </source>
</evidence>
<dbReference type="InterPro" id="IPR008972">
    <property type="entry name" value="Cupredoxin"/>
</dbReference>
<dbReference type="EMBL" id="JACMSC010000013">
    <property type="protein sequence ID" value="KAG6493936.1"/>
    <property type="molecule type" value="Genomic_DNA"/>
</dbReference>
<evidence type="ECO:0000256" key="8">
    <source>
        <dbReference type="ARBA" id="ARBA00022723"/>
    </source>
</evidence>
<feature type="domain" description="Plastocyanin-like" evidence="14">
    <location>
        <begin position="172"/>
        <end position="325"/>
    </location>
</feature>
<dbReference type="SUPFAM" id="SSF49503">
    <property type="entry name" value="Cupredoxins"/>
    <property type="match status" value="3"/>
</dbReference>
<comment type="catalytic activity">
    <reaction evidence="1 13">
        <text>4 hydroquinone + O2 = 4 benzosemiquinone + 2 H2O</text>
        <dbReference type="Rhea" id="RHEA:11276"/>
        <dbReference type="ChEBI" id="CHEBI:15377"/>
        <dbReference type="ChEBI" id="CHEBI:15379"/>
        <dbReference type="ChEBI" id="CHEBI:17594"/>
        <dbReference type="ChEBI" id="CHEBI:17977"/>
        <dbReference type="EC" id="1.10.3.2"/>
    </reaction>
</comment>
<evidence type="ECO:0000259" key="16">
    <source>
        <dbReference type="Pfam" id="PF07732"/>
    </source>
</evidence>
<dbReference type="GO" id="GO:0046274">
    <property type="term" value="P:lignin catabolic process"/>
    <property type="evidence" value="ECO:0007669"/>
    <property type="project" value="UniProtKB-KW"/>
</dbReference>
<organism evidence="17 18">
    <name type="scientific">Zingiber officinale</name>
    <name type="common">Ginger</name>
    <name type="synonym">Amomum zingiber</name>
    <dbReference type="NCBI Taxonomy" id="94328"/>
    <lineage>
        <taxon>Eukaryota</taxon>
        <taxon>Viridiplantae</taxon>
        <taxon>Streptophyta</taxon>
        <taxon>Embryophyta</taxon>
        <taxon>Tracheophyta</taxon>
        <taxon>Spermatophyta</taxon>
        <taxon>Magnoliopsida</taxon>
        <taxon>Liliopsida</taxon>
        <taxon>Zingiberales</taxon>
        <taxon>Zingiberaceae</taxon>
        <taxon>Zingiber</taxon>
    </lineage>
</organism>
<dbReference type="CDD" id="cd13875">
    <property type="entry name" value="CuRO_2_LCC_plant"/>
    <property type="match status" value="1"/>
</dbReference>
<keyword evidence="7 13" id="KW-0964">Secreted</keyword>
<proteinExistence type="inferred from homology"/>
<dbReference type="Gene3D" id="2.60.40.420">
    <property type="entry name" value="Cupredoxins - blue copper proteins"/>
    <property type="match status" value="3"/>
</dbReference>
<gene>
    <name evidence="17" type="ORF">ZIOFF_048942</name>
</gene>
<dbReference type="AlphaFoldDB" id="A0A8J5KN28"/>
<sequence length="553" mass="61457">MAAASSSLTPKLRHVRSFRPHRMWSKESVGTDVFIPRATANKLEVGNLSVRRLCQNTVITAVNGQMPGPTIEVNEGDTLVVHVINDSPYNMTIHWHGVLQILSSWADGANMISQCPIRSGKKFTYKFNVTKQEGTLWWHAHTSFLRATVYGALIIRPRRGPAGYPFPKPDYEVPIIIGEWWNANVVELERIAIDVGGIPTISDAFTINGQPGDQYNCSRKHMYELKVVPGKTYLLRLINSALVNQHFFMIAGHSFTVVAADASYTAPYKTDVLVLASGQTVDALMVADAAPGDYYMAARPYISTGFNFPGLRFDTSTTTAVLRYHTPRPATPLMPMLPSLYSLETANRFYTNITGLVRPGHPTVPLHVDEHMFVTFGFGLVPCVPSQIRCNRSTGSFAASMNNVSFHFPTRVSLLEASYRRIDGVYTADFPDEPPVWFDFTNVTDPGLTMTVKQTRAKRVRFGATVEMVLQNTAIIATENHPMHIHGYNFFILAQGFGNYNKATAPARYNLVNPQVRNTIGVPVGGWAVIRFVANNPGSKSNCSHLRFEKLEL</sequence>
<dbReference type="PANTHER" id="PTHR11709:SF9">
    <property type="entry name" value="LACCASE-7"/>
    <property type="match status" value="1"/>
</dbReference>
<dbReference type="GO" id="GO:0005507">
    <property type="term" value="F:copper ion binding"/>
    <property type="evidence" value="ECO:0007669"/>
    <property type="project" value="InterPro"/>
</dbReference>
<dbReference type="GO" id="GO:0048046">
    <property type="term" value="C:apoplast"/>
    <property type="evidence" value="ECO:0007669"/>
    <property type="project" value="UniProtKB-SubCell"/>
</dbReference>
<comment type="subcellular location">
    <subcellularLocation>
        <location evidence="3 13">Secreted</location>
        <location evidence="3 13">Extracellular space</location>
        <location evidence="3 13">Apoplast</location>
    </subcellularLocation>
</comment>
<dbReference type="InterPro" id="IPR034285">
    <property type="entry name" value="CuRO_2_LCC"/>
</dbReference>
<evidence type="ECO:0000256" key="9">
    <source>
        <dbReference type="ARBA" id="ARBA00022737"/>
    </source>
</evidence>
<feature type="domain" description="Plastocyanin-like" evidence="16">
    <location>
        <begin position="48"/>
        <end position="159"/>
    </location>
</feature>
<dbReference type="PANTHER" id="PTHR11709">
    <property type="entry name" value="MULTI-COPPER OXIDASE"/>
    <property type="match status" value="1"/>
</dbReference>
<dbReference type="InterPro" id="IPR011706">
    <property type="entry name" value="Cu-oxidase_C"/>
</dbReference>